<protein>
    <submittedName>
        <fullName evidence="2">Transposase</fullName>
    </submittedName>
</protein>
<dbReference type="InterPro" id="IPR002514">
    <property type="entry name" value="Transposase_8"/>
</dbReference>
<dbReference type="EMBL" id="FNCQ01000013">
    <property type="protein sequence ID" value="SDG93467.1"/>
    <property type="molecule type" value="Genomic_DNA"/>
</dbReference>
<dbReference type="GO" id="GO:0006313">
    <property type="term" value="P:DNA transposition"/>
    <property type="evidence" value="ECO:0007669"/>
    <property type="project" value="InterPro"/>
</dbReference>
<name>A0A1G7YAT8_9BACT</name>
<dbReference type="Proteomes" id="UP000198779">
    <property type="component" value="Unassembled WGS sequence"/>
</dbReference>
<gene>
    <name evidence="2" type="ORF">SAMN04487901_11317</name>
</gene>
<dbReference type="Pfam" id="PF01527">
    <property type="entry name" value="HTH_Tnp_1"/>
    <property type="match status" value="1"/>
</dbReference>
<evidence type="ECO:0000256" key="1">
    <source>
        <dbReference type="SAM" id="MobiDB-lite"/>
    </source>
</evidence>
<sequence>MSKAIREHYKHYSEDFRLRMLSEYYDSGMSIYAFAKKHGIDRGTFLRWTKTHESEKVSLPLQSESGEDDMANRGKDSYKDENAQLKKRIKELEKALEFSRLETLARDMMIDKAEDYYDISIRKKSGAK</sequence>
<dbReference type="RefSeq" id="WP_091818425.1">
    <property type="nucleotide sequence ID" value="NZ_FNCQ01000013.1"/>
</dbReference>
<organism evidence="2 3">
    <name type="scientific">Prevotella communis</name>
    <dbReference type="NCBI Taxonomy" id="2913614"/>
    <lineage>
        <taxon>Bacteria</taxon>
        <taxon>Pseudomonadati</taxon>
        <taxon>Bacteroidota</taxon>
        <taxon>Bacteroidia</taxon>
        <taxon>Bacteroidales</taxon>
        <taxon>Prevotellaceae</taxon>
        <taxon>Prevotella</taxon>
    </lineage>
</organism>
<dbReference type="InterPro" id="IPR009057">
    <property type="entry name" value="Homeodomain-like_sf"/>
</dbReference>
<reference evidence="3" key="1">
    <citation type="submission" date="2016-10" db="EMBL/GenBank/DDBJ databases">
        <authorList>
            <person name="Varghese N."/>
            <person name="Submissions S."/>
        </authorList>
    </citation>
    <scope>NUCLEOTIDE SEQUENCE [LARGE SCALE GENOMIC DNA]</scope>
    <source>
        <strain evidence="3">BP1-148</strain>
    </source>
</reference>
<evidence type="ECO:0000313" key="3">
    <source>
        <dbReference type="Proteomes" id="UP000198779"/>
    </source>
</evidence>
<dbReference type="SUPFAM" id="SSF46689">
    <property type="entry name" value="Homeodomain-like"/>
    <property type="match status" value="1"/>
</dbReference>
<dbReference type="AlphaFoldDB" id="A0A1G7YAT8"/>
<dbReference type="GO" id="GO:0004803">
    <property type="term" value="F:transposase activity"/>
    <property type="evidence" value="ECO:0007669"/>
    <property type="project" value="InterPro"/>
</dbReference>
<dbReference type="GO" id="GO:0003677">
    <property type="term" value="F:DNA binding"/>
    <property type="evidence" value="ECO:0007669"/>
    <property type="project" value="InterPro"/>
</dbReference>
<feature type="region of interest" description="Disordered" evidence="1">
    <location>
        <begin position="57"/>
        <end position="80"/>
    </location>
</feature>
<proteinExistence type="predicted"/>
<dbReference type="STRING" id="645274.SAMN04487901_11317"/>
<keyword evidence="3" id="KW-1185">Reference proteome</keyword>
<evidence type="ECO:0000313" key="2">
    <source>
        <dbReference type="EMBL" id="SDG93467.1"/>
    </source>
</evidence>
<accession>A0A1G7YAT8</accession>
<feature type="compositionally biased region" description="Basic and acidic residues" evidence="1">
    <location>
        <begin position="70"/>
        <end position="80"/>
    </location>
</feature>